<protein>
    <submittedName>
        <fullName evidence="9">Cytochrome C biogenesis protein CcdA</fullName>
    </submittedName>
</protein>
<dbReference type="PANTHER" id="PTHR31272">
    <property type="entry name" value="CYTOCHROME C-TYPE BIOGENESIS PROTEIN HI_1454-RELATED"/>
    <property type="match status" value="1"/>
</dbReference>
<evidence type="ECO:0000256" key="6">
    <source>
        <dbReference type="ARBA" id="ARBA00023136"/>
    </source>
</evidence>
<evidence type="ECO:0000256" key="3">
    <source>
        <dbReference type="ARBA" id="ARBA00022692"/>
    </source>
</evidence>
<dbReference type="GO" id="GO:0017004">
    <property type="term" value="P:cytochrome complex assembly"/>
    <property type="evidence" value="ECO:0007669"/>
    <property type="project" value="UniProtKB-KW"/>
</dbReference>
<feature type="transmembrane region" description="Helical" evidence="7">
    <location>
        <begin position="93"/>
        <end position="113"/>
    </location>
</feature>
<organism evidence="9 10">
    <name type="scientific">Syntrophorhabdus aromaticivorans</name>
    <dbReference type="NCBI Taxonomy" id="328301"/>
    <lineage>
        <taxon>Bacteria</taxon>
        <taxon>Pseudomonadati</taxon>
        <taxon>Thermodesulfobacteriota</taxon>
        <taxon>Syntrophorhabdia</taxon>
        <taxon>Syntrophorhabdales</taxon>
        <taxon>Syntrophorhabdaceae</taxon>
        <taxon>Syntrophorhabdus</taxon>
    </lineage>
</organism>
<evidence type="ECO:0000313" key="9">
    <source>
        <dbReference type="EMBL" id="NLW36250.1"/>
    </source>
</evidence>
<accession>A0A971M5F8</accession>
<keyword evidence="4" id="KW-0201">Cytochrome c-type biogenesis</keyword>
<reference evidence="9" key="1">
    <citation type="journal article" date="2020" name="Biotechnol. Biofuels">
        <title>New insights from the biogas microbiome by comprehensive genome-resolved metagenomics of nearly 1600 species originating from multiple anaerobic digesters.</title>
        <authorList>
            <person name="Campanaro S."/>
            <person name="Treu L."/>
            <person name="Rodriguez-R L.M."/>
            <person name="Kovalovszki A."/>
            <person name="Ziels R.M."/>
            <person name="Maus I."/>
            <person name="Zhu X."/>
            <person name="Kougias P.G."/>
            <person name="Basile A."/>
            <person name="Luo G."/>
            <person name="Schluter A."/>
            <person name="Konstantinidis K.T."/>
            <person name="Angelidaki I."/>
        </authorList>
    </citation>
    <scope>NUCLEOTIDE SEQUENCE</scope>
    <source>
        <strain evidence="9">AS06rmzACSIP_7</strain>
    </source>
</reference>
<dbReference type="Pfam" id="PF02683">
    <property type="entry name" value="DsbD_TM"/>
    <property type="match status" value="1"/>
</dbReference>
<evidence type="ECO:0000256" key="1">
    <source>
        <dbReference type="ARBA" id="ARBA00004141"/>
    </source>
</evidence>
<evidence type="ECO:0000313" key="10">
    <source>
        <dbReference type="Proteomes" id="UP000777265"/>
    </source>
</evidence>
<keyword evidence="6 7" id="KW-0472">Membrane</keyword>
<dbReference type="InterPro" id="IPR051790">
    <property type="entry name" value="Cytochrome_c-biogenesis_DsbD"/>
</dbReference>
<feature type="transmembrane region" description="Helical" evidence="7">
    <location>
        <begin position="216"/>
        <end position="236"/>
    </location>
</feature>
<dbReference type="Proteomes" id="UP000777265">
    <property type="component" value="Unassembled WGS sequence"/>
</dbReference>
<name>A0A971M5F8_9BACT</name>
<keyword evidence="5 7" id="KW-1133">Transmembrane helix</keyword>
<evidence type="ECO:0000256" key="4">
    <source>
        <dbReference type="ARBA" id="ARBA00022748"/>
    </source>
</evidence>
<gene>
    <name evidence="9" type="ORF">GXY80_12370</name>
</gene>
<feature type="transmembrane region" description="Helical" evidence="7">
    <location>
        <begin position="12"/>
        <end position="40"/>
    </location>
</feature>
<evidence type="ECO:0000256" key="5">
    <source>
        <dbReference type="ARBA" id="ARBA00022989"/>
    </source>
</evidence>
<dbReference type="EMBL" id="JAAYEE010000225">
    <property type="protein sequence ID" value="NLW36250.1"/>
    <property type="molecule type" value="Genomic_DNA"/>
</dbReference>
<feature type="domain" description="Cytochrome C biogenesis protein transmembrane" evidence="8">
    <location>
        <begin position="16"/>
        <end position="230"/>
    </location>
</feature>
<evidence type="ECO:0000256" key="2">
    <source>
        <dbReference type="ARBA" id="ARBA00006143"/>
    </source>
</evidence>
<sequence length="246" mass="26928">MGTSGLTSLTDLTGIVAFTSGLLSFFSPCVLPLVPSYLVFISGITFNDYKELQSTKYRGIVLIHSLAFVVGFSFVFVTLGLSSSVLGRFLSAYQTYIMRIGGFMLIVLGLYYLDVIRMPVLDREKVIHLQRKPVGLFGSFLVGITFSLGWTPCVGPALSSILIIASTSEDVRQGVYLLGLYSLGLAIPFMVAALLFNQLFSLLKRYGSVMRYSVKILGVLFICIGVLFFSSFWGVVSSKIGRILSL</sequence>
<dbReference type="InterPro" id="IPR003834">
    <property type="entry name" value="Cyt_c_assmbl_TM_dom"/>
</dbReference>
<dbReference type="GO" id="GO:0016020">
    <property type="term" value="C:membrane"/>
    <property type="evidence" value="ECO:0007669"/>
    <property type="project" value="UniProtKB-SubCell"/>
</dbReference>
<feature type="transmembrane region" description="Helical" evidence="7">
    <location>
        <begin position="61"/>
        <end position="81"/>
    </location>
</feature>
<evidence type="ECO:0000259" key="8">
    <source>
        <dbReference type="Pfam" id="PF02683"/>
    </source>
</evidence>
<dbReference type="AlphaFoldDB" id="A0A971M5F8"/>
<comment type="subcellular location">
    <subcellularLocation>
        <location evidence="1">Membrane</location>
        <topology evidence="1">Multi-pass membrane protein</topology>
    </subcellularLocation>
</comment>
<dbReference type="PANTHER" id="PTHR31272:SF4">
    <property type="entry name" value="CYTOCHROME C-TYPE BIOGENESIS PROTEIN HI_1454-RELATED"/>
    <property type="match status" value="1"/>
</dbReference>
<feature type="transmembrane region" description="Helical" evidence="7">
    <location>
        <begin position="134"/>
        <end position="164"/>
    </location>
</feature>
<evidence type="ECO:0000256" key="7">
    <source>
        <dbReference type="SAM" id="Phobius"/>
    </source>
</evidence>
<proteinExistence type="inferred from homology"/>
<comment type="similarity">
    <text evidence="2">Belongs to the DsbD family.</text>
</comment>
<reference evidence="9" key="2">
    <citation type="submission" date="2020-01" db="EMBL/GenBank/DDBJ databases">
        <authorList>
            <person name="Campanaro S."/>
        </authorList>
    </citation>
    <scope>NUCLEOTIDE SEQUENCE</scope>
    <source>
        <strain evidence="9">AS06rmzACSIP_7</strain>
    </source>
</reference>
<comment type="caution">
    <text evidence="9">The sequence shown here is derived from an EMBL/GenBank/DDBJ whole genome shotgun (WGS) entry which is preliminary data.</text>
</comment>
<feature type="transmembrane region" description="Helical" evidence="7">
    <location>
        <begin position="176"/>
        <end position="196"/>
    </location>
</feature>
<keyword evidence="3 7" id="KW-0812">Transmembrane</keyword>